<dbReference type="InterPro" id="IPR058680">
    <property type="entry name" value="NBD_SMAX1-like"/>
</dbReference>
<reference evidence="6" key="1">
    <citation type="journal article" date="2013" name="Nat. Biotechnol.">
        <title>Draft genome sequence of chickpea (Cicer arietinum) provides a resource for trait improvement.</title>
        <authorList>
            <person name="Varshney R.K."/>
            <person name="Song C."/>
            <person name="Saxena R.K."/>
            <person name="Azam S."/>
            <person name="Yu S."/>
            <person name="Sharpe A.G."/>
            <person name="Cannon S."/>
            <person name="Baek J."/>
            <person name="Rosen B.D."/>
            <person name="Tar'an B."/>
            <person name="Millan T."/>
            <person name="Zhang X."/>
            <person name="Ramsay L.D."/>
            <person name="Iwata A."/>
            <person name="Wang Y."/>
            <person name="Nelson W."/>
            <person name="Farmer A.D."/>
            <person name="Gaur P.M."/>
            <person name="Soderlund C."/>
            <person name="Penmetsa R.V."/>
            <person name="Xu C."/>
            <person name="Bharti A.K."/>
            <person name="He W."/>
            <person name="Winter P."/>
            <person name="Zhao S."/>
            <person name="Hane J.K."/>
            <person name="Carrasquilla-Garcia N."/>
            <person name="Condie J.A."/>
            <person name="Upadhyaya H.D."/>
            <person name="Luo M.C."/>
            <person name="Thudi M."/>
            <person name="Gowda C.L."/>
            <person name="Singh N.P."/>
            <person name="Lichtenzveig J."/>
            <person name="Gali K.K."/>
            <person name="Rubio J."/>
            <person name="Nadarajan N."/>
            <person name="Dolezel J."/>
            <person name="Bansal K.C."/>
            <person name="Xu X."/>
            <person name="Edwards D."/>
            <person name="Zhang G."/>
            <person name="Kahl G."/>
            <person name="Gil J."/>
            <person name="Singh K.B."/>
            <person name="Datta S.K."/>
            <person name="Jackson S.A."/>
            <person name="Wang J."/>
            <person name="Cook D.R."/>
        </authorList>
    </citation>
    <scope>NUCLEOTIDE SEQUENCE [LARGE SCALE GENOMIC DNA]</scope>
    <source>
        <strain evidence="6">cv. CDC Frontier</strain>
    </source>
</reference>
<feature type="compositionally biased region" description="Low complexity" evidence="4">
    <location>
        <begin position="566"/>
        <end position="577"/>
    </location>
</feature>
<evidence type="ECO:0000256" key="2">
    <source>
        <dbReference type="ARBA" id="ARBA00022737"/>
    </source>
</evidence>
<protein>
    <submittedName>
        <fullName evidence="7">Protein SMAX1-LIKE 3</fullName>
    </submittedName>
</protein>
<dbReference type="InterPro" id="IPR051650">
    <property type="entry name" value="SL_signaling_regulator"/>
</dbReference>
<dbReference type="SUPFAM" id="SSF81923">
    <property type="entry name" value="Double Clp-N motif"/>
    <property type="match status" value="1"/>
</dbReference>
<dbReference type="PROSITE" id="PS51903">
    <property type="entry name" value="CLP_R"/>
    <property type="match status" value="1"/>
</dbReference>
<dbReference type="STRING" id="3827.A0A1S2Y150"/>
<dbReference type="InterPro" id="IPR004176">
    <property type="entry name" value="Clp_R_N"/>
</dbReference>
<dbReference type="AlphaFoldDB" id="A0A1S2Y150"/>
<dbReference type="Gene3D" id="3.40.50.300">
    <property type="entry name" value="P-loop containing nucleotide triphosphate hydrolases"/>
    <property type="match status" value="2"/>
</dbReference>
<dbReference type="PANTHER" id="PTHR43572:SF31">
    <property type="entry name" value="PROTEIN SMAX1-LIKE 3"/>
    <property type="match status" value="1"/>
</dbReference>
<dbReference type="PaxDb" id="3827-XP_004497668.1"/>
<feature type="domain" description="Clp R" evidence="5">
    <location>
        <begin position="8"/>
        <end position="176"/>
    </location>
</feature>
<dbReference type="InterPro" id="IPR027417">
    <property type="entry name" value="P-loop_NTPase"/>
</dbReference>
<dbReference type="SUPFAM" id="SSF52540">
    <property type="entry name" value="P-loop containing nucleoside triphosphate hydrolases"/>
    <property type="match status" value="1"/>
</dbReference>
<organism evidence="6 7">
    <name type="scientific">Cicer arietinum</name>
    <name type="common">Chickpea</name>
    <name type="synonym">Garbanzo</name>
    <dbReference type="NCBI Taxonomy" id="3827"/>
    <lineage>
        <taxon>Eukaryota</taxon>
        <taxon>Viridiplantae</taxon>
        <taxon>Streptophyta</taxon>
        <taxon>Embryophyta</taxon>
        <taxon>Tracheophyta</taxon>
        <taxon>Spermatophyta</taxon>
        <taxon>Magnoliopsida</taxon>
        <taxon>eudicotyledons</taxon>
        <taxon>Gunneridae</taxon>
        <taxon>Pentapetalae</taxon>
        <taxon>rosids</taxon>
        <taxon>fabids</taxon>
        <taxon>Fabales</taxon>
        <taxon>Fabaceae</taxon>
        <taxon>Papilionoideae</taxon>
        <taxon>50 kb inversion clade</taxon>
        <taxon>NPAAA clade</taxon>
        <taxon>Hologalegina</taxon>
        <taxon>IRL clade</taxon>
        <taxon>Cicereae</taxon>
        <taxon>Cicer</taxon>
    </lineage>
</organism>
<accession>A0A1S2Y150</accession>
<dbReference type="eggNOG" id="KOG1051">
    <property type="taxonomic scope" value="Eukaryota"/>
</dbReference>
<keyword evidence="2 3" id="KW-0677">Repeat</keyword>
<dbReference type="OrthoDB" id="750498at2759"/>
<feature type="compositionally biased region" description="Low complexity" evidence="4">
    <location>
        <begin position="184"/>
        <end position="202"/>
    </location>
</feature>
<evidence type="ECO:0000256" key="4">
    <source>
        <dbReference type="SAM" id="MobiDB-lite"/>
    </source>
</evidence>
<dbReference type="InterPro" id="IPR036628">
    <property type="entry name" value="Clp_N_dom_sf"/>
</dbReference>
<feature type="region of interest" description="Disordered" evidence="4">
    <location>
        <begin position="556"/>
        <end position="577"/>
    </location>
</feature>
<dbReference type="KEGG" id="cam:101508350"/>
<sequence>MRTGNCSLQQGLTVEAANIVKQAITLAKRRGHAQVTPLHVANTMLSVTNGLFRTACLQSHSHPLQCKALELCFNVALNRLPATTSSPMLSSHHSQQSQSQYPSISNALVAAFKRAQAHQRRGSIENQQQPLLTVKIELEQLIISILDDPSVSRVMREARFNSTQVKSNVEQAISLEICSNNNNPSSLSGNSNENNNLTPSPSQGGEKVSNKSLVVLDPIRVEDINSVVDNLKMNQRKSIVVVGECVSNLEGVVKGVMDKFDKGDIVDESLKGVKFISLSLSNFINVSRVEVEQKVEELKGHAKKSYHGKGYVLYLGDLKWLFDYRKQQGIRGYYCPIEHMVIEIGKIVNGFGQSSGRFWLMCIATFQGYMRCKNGQPSLETIWNLHPITIPAGSLRLSLIIHSGADKNVCRKEKADNRTSWLLHEGVGDDEIEKEESGCFMEPSTKIENEVRSLQSSGCNSDSSTSCLPAWLQQYKNENKGINNHQKCVQVGEVCKKWNSMYGSIQNQPYQYCDKTLTLSSLSPSSSNSGFSYEQQQHSQSDHYFWISKSGSKSNEPSLQTYIPESNNTNPNSTSSSDLMEMEHISMFKELNLENMKTLTNALEKKVPWQKDIIPEIASMVLQCRSGLVKRKGKVRNIDDVKEETWLFFQGVDIEGKEKIAKELARVIFGSYNNFISISLSSFSSTRADSSEESRNKRSRDETSCSYIERFGDAISSNPHRVFLIEDIEQVDYFSQLGFKRAIEKGSVVNSNGEEVGFFDAIIILSCESFSSRSRACSPKQRSSHEENDDDFNVATLEETSSYVSLDLNISIDDDYSEDDDRSVDEIGLLESVDRKILFKIQEL</sequence>
<dbReference type="Gene3D" id="1.10.1780.10">
    <property type="entry name" value="Clp, N-terminal domain"/>
    <property type="match status" value="1"/>
</dbReference>
<evidence type="ECO:0000313" key="6">
    <source>
        <dbReference type="Proteomes" id="UP000087171"/>
    </source>
</evidence>
<evidence type="ECO:0000313" key="7">
    <source>
        <dbReference type="RefSeq" id="XP_004497668.1"/>
    </source>
</evidence>
<proteinExistence type="inferred from homology"/>
<name>A0A1S2Y150_CICAR</name>
<dbReference type="Pfam" id="PF23569">
    <property type="entry name" value="NBD_SMAX1"/>
    <property type="match status" value="1"/>
</dbReference>
<dbReference type="GeneID" id="101508350"/>
<dbReference type="PANTHER" id="PTHR43572">
    <property type="entry name" value="CHAPERONE PROTEIN CLPD, CHLOROPLASTIC"/>
    <property type="match status" value="1"/>
</dbReference>
<feature type="region of interest" description="Disordered" evidence="4">
    <location>
        <begin position="184"/>
        <end position="209"/>
    </location>
</feature>
<feature type="compositionally biased region" description="Polar residues" evidence="4">
    <location>
        <begin position="556"/>
        <end position="565"/>
    </location>
</feature>
<comment type="similarity">
    <text evidence="1">Belongs to the ClpA/ClpB family.</text>
</comment>
<evidence type="ECO:0000256" key="1">
    <source>
        <dbReference type="ARBA" id="ARBA00008675"/>
    </source>
</evidence>
<dbReference type="Proteomes" id="UP000087171">
    <property type="component" value="Chromosome Ca4"/>
</dbReference>
<evidence type="ECO:0000259" key="5">
    <source>
        <dbReference type="PROSITE" id="PS51903"/>
    </source>
</evidence>
<dbReference type="RefSeq" id="XP_004497668.1">
    <property type="nucleotide sequence ID" value="XM_004497611.3"/>
</dbReference>
<reference evidence="7" key="2">
    <citation type="submission" date="2025-08" db="UniProtKB">
        <authorList>
            <consortium name="RefSeq"/>
        </authorList>
    </citation>
    <scope>IDENTIFICATION</scope>
    <source>
        <tissue evidence="7">Etiolated seedlings</tissue>
    </source>
</reference>
<evidence type="ECO:0000256" key="3">
    <source>
        <dbReference type="PROSITE-ProRule" id="PRU01251"/>
    </source>
</evidence>
<keyword evidence="6" id="KW-1185">Reference proteome</keyword>
<gene>
    <name evidence="7" type="primary">LOC101508350</name>
</gene>